<dbReference type="RefSeq" id="WP_064853154.1">
    <property type="nucleotide sequence ID" value="NZ_LZIM01000098.1"/>
</dbReference>
<protein>
    <recommendedName>
        <fullName evidence="3">FAD dependent oxidoreductase domain-containing protein</fullName>
    </recommendedName>
</protein>
<dbReference type="EMBL" id="LZIN01000001">
    <property type="protein sequence ID" value="OBG11093.1"/>
    <property type="molecule type" value="Genomic_DNA"/>
</dbReference>
<name>A0A1A2F088_MYCSD</name>
<evidence type="ECO:0008006" key="3">
    <source>
        <dbReference type="Google" id="ProtNLM"/>
    </source>
</evidence>
<sequence length="77" mass="8274">MLDEVGGVPVGYRHCWVTRVPWSDDGFAAWQRDGLVFLAGHNLFKQAPAIGRAVARLAVGEQPEVDVAPECRLGAGS</sequence>
<reference evidence="2" key="1">
    <citation type="submission" date="2016-06" db="EMBL/GenBank/DDBJ databases">
        <authorList>
            <person name="Sutton G."/>
            <person name="Brinkac L."/>
            <person name="Sanka R."/>
            <person name="Adams M."/>
            <person name="Lau E."/>
            <person name="Mehaffy C."/>
            <person name="Tameris M."/>
            <person name="Hatherill M."/>
            <person name="Hanekom W."/>
            <person name="Mahomed H."/>
            <person name="Mcshane H."/>
        </authorList>
    </citation>
    <scope>NUCLEOTIDE SEQUENCE [LARGE SCALE GENOMIC DNA]</scope>
    <source>
        <strain evidence="2">852014-51077_SCH5608930-a</strain>
    </source>
</reference>
<dbReference type="AlphaFoldDB" id="A0A1A2F088"/>
<organism evidence="1 2">
    <name type="scientific">Mycolicibacter sinensis (strain JDM601)</name>
    <name type="common">Mycobacterium sinense</name>
    <dbReference type="NCBI Taxonomy" id="875328"/>
    <lineage>
        <taxon>Bacteria</taxon>
        <taxon>Bacillati</taxon>
        <taxon>Actinomycetota</taxon>
        <taxon>Actinomycetes</taxon>
        <taxon>Mycobacteriales</taxon>
        <taxon>Mycobacteriaceae</taxon>
        <taxon>Mycolicibacter</taxon>
    </lineage>
</organism>
<dbReference type="Proteomes" id="UP000093985">
    <property type="component" value="Unassembled WGS sequence"/>
</dbReference>
<gene>
    <name evidence="1" type="ORF">A5771_00015</name>
</gene>
<evidence type="ECO:0000313" key="2">
    <source>
        <dbReference type="Proteomes" id="UP000093985"/>
    </source>
</evidence>
<comment type="caution">
    <text evidence="1">The sequence shown here is derived from an EMBL/GenBank/DDBJ whole genome shotgun (WGS) entry which is preliminary data.</text>
</comment>
<evidence type="ECO:0000313" key="1">
    <source>
        <dbReference type="EMBL" id="OBG11093.1"/>
    </source>
</evidence>
<proteinExistence type="predicted"/>
<accession>A0A1A2F088</accession>